<protein>
    <submittedName>
        <fullName evidence="6">Probable mediator of RNA polymerase II transcription subunit 26b</fullName>
    </submittedName>
</protein>
<dbReference type="KEGG" id="jre:108983407"/>
<keyword evidence="2 3" id="KW-0539">Nucleus</keyword>
<evidence type="ECO:0000256" key="3">
    <source>
        <dbReference type="PROSITE-ProRule" id="PRU00649"/>
    </source>
</evidence>
<dbReference type="SUPFAM" id="SSF47676">
    <property type="entry name" value="Conserved domain common to transcription factors TFIIS, elongin A, CRSP70"/>
    <property type="match status" value="1"/>
</dbReference>
<dbReference type="PANTHER" id="PTHR46554:SF2">
    <property type="entry name" value="TFIIS N-TERMINAL DOMAIN-CONTAINING PROTEIN"/>
    <property type="match status" value="1"/>
</dbReference>
<evidence type="ECO:0000256" key="1">
    <source>
        <dbReference type="ARBA" id="ARBA00004123"/>
    </source>
</evidence>
<proteinExistence type="predicted"/>
<dbReference type="SMART" id="SM00509">
    <property type="entry name" value="TFS2N"/>
    <property type="match status" value="1"/>
</dbReference>
<accession>A0A2I4DTT6</accession>
<comment type="subcellular location">
    <subcellularLocation>
        <location evidence="1 3">Nucleus</location>
    </subcellularLocation>
</comment>
<feature type="region of interest" description="Disordered" evidence="4">
    <location>
        <begin position="436"/>
        <end position="463"/>
    </location>
</feature>
<feature type="region of interest" description="Disordered" evidence="4">
    <location>
        <begin position="315"/>
        <end position="364"/>
    </location>
</feature>
<dbReference type="Pfam" id="PF08711">
    <property type="entry name" value="Med26"/>
    <property type="match status" value="1"/>
</dbReference>
<reference evidence="6" key="1">
    <citation type="submission" date="2025-08" db="UniProtKB">
        <authorList>
            <consortium name="RefSeq"/>
        </authorList>
    </citation>
    <scope>IDENTIFICATION</scope>
    <source>
        <tissue evidence="6">Leaves</tissue>
    </source>
</reference>
<evidence type="ECO:0000256" key="4">
    <source>
        <dbReference type="SAM" id="MobiDB-lite"/>
    </source>
</evidence>
<feature type="compositionally biased region" description="Polar residues" evidence="4">
    <location>
        <begin position="334"/>
        <end position="350"/>
    </location>
</feature>
<feature type="region of interest" description="Disordered" evidence="4">
    <location>
        <begin position="153"/>
        <end position="172"/>
    </location>
</feature>
<dbReference type="RefSeq" id="XP_018810564.1">
    <property type="nucleotide sequence ID" value="XM_018955019.2"/>
</dbReference>
<dbReference type="InterPro" id="IPR035441">
    <property type="entry name" value="TFIIS/LEDGF_dom_sf"/>
</dbReference>
<organism evidence="5 6">
    <name type="scientific">Juglans regia</name>
    <name type="common">English walnut</name>
    <dbReference type="NCBI Taxonomy" id="51240"/>
    <lineage>
        <taxon>Eukaryota</taxon>
        <taxon>Viridiplantae</taxon>
        <taxon>Streptophyta</taxon>
        <taxon>Embryophyta</taxon>
        <taxon>Tracheophyta</taxon>
        <taxon>Spermatophyta</taxon>
        <taxon>Magnoliopsida</taxon>
        <taxon>eudicotyledons</taxon>
        <taxon>Gunneridae</taxon>
        <taxon>Pentapetalae</taxon>
        <taxon>rosids</taxon>
        <taxon>fabids</taxon>
        <taxon>Fagales</taxon>
        <taxon>Juglandaceae</taxon>
        <taxon>Juglans</taxon>
    </lineage>
</organism>
<dbReference type="PROSITE" id="PS51319">
    <property type="entry name" value="TFIIS_N"/>
    <property type="match status" value="1"/>
</dbReference>
<dbReference type="PROSITE" id="PS51257">
    <property type="entry name" value="PROKAR_LIPOPROTEIN"/>
    <property type="match status" value="1"/>
</dbReference>
<dbReference type="Gene3D" id="1.20.930.10">
    <property type="entry name" value="Conserved domain common to transcription factors TFIIS, elongin A, CRSP70"/>
    <property type="match status" value="1"/>
</dbReference>
<gene>
    <name evidence="6" type="primary">LOC108983407</name>
</gene>
<dbReference type="PANTHER" id="PTHR46554">
    <property type="entry name" value="MEDIATOR OF RNA POLYMERASE II TRANSCRIPTION SUBUNIT 26A-RELATED"/>
    <property type="match status" value="1"/>
</dbReference>
<feature type="compositionally biased region" description="Basic and acidic residues" evidence="4">
    <location>
        <begin position="153"/>
        <end position="165"/>
    </location>
</feature>
<dbReference type="AlphaFoldDB" id="A0A2I4DTT6"/>
<sequence length="463" mass="51862">MDGIVKYLEFSAIYGWYCQIPGVLSCTVLHKIGPASSLMLVLKVITMKDNNLEYWKSYFQGVDSGIFEIIDHAIMVAATDHPKEFMLQRGQITEKLYSCEWTQCCSHEHSVVAVPKKTNKENLNCECACACGRAKSGLTGNAGDLKIVGGRQTKVDSSRDDHAEMKTSQVRKSTYSEAEALTDEIDEENEIIGEVKRIKEILDNSQEESETVLFESLRRLQLMVLSVEVLQTTMIGRAVNALRAHRSKQISQLAQILVSGWKIMVKDWLDAAAATVAEGSTDPNPSTVVRKGLPSPPLDVGVLFATQTPIELSQFFDGIDDDGNPKNSMEYGKNQESGSKPQPGSKNYTKQKPLLPNKTMAPSNEKKYQLILRESVNNLTEPSKTESPASQQDHKPLDDVEIQAKLKATKRKIQDGYQQAEKARNQQKTQFMDFNELPKQEPGPRNCLLKRKNNFQHVSNERH</sequence>
<name>A0A2I4DTT6_JUGRE</name>
<evidence type="ECO:0000313" key="6">
    <source>
        <dbReference type="RefSeq" id="XP_018810564.1"/>
    </source>
</evidence>
<evidence type="ECO:0000313" key="5">
    <source>
        <dbReference type="Proteomes" id="UP000235220"/>
    </source>
</evidence>
<evidence type="ECO:0000256" key="2">
    <source>
        <dbReference type="ARBA" id="ARBA00023242"/>
    </source>
</evidence>
<dbReference type="InterPro" id="IPR003617">
    <property type="entry name" value="TFIIS/CRSP70_N_sub"/>
</dbReference>
<dbReference type="GO" id="GO:0005634">
    <property type="term" value="C:nucleus"/>
    <property type="evidence" value="ECO:0007669"/>
    <property type="project" value="UniProtKB-SubCell"/>
</dbReference>
<dbReference type="Gramene" id="Jr03_06070_p1">
    <property type="protein sequence ID" value="cds.Jr03_06070_p1"/>
    <property type="gene ID" value="Jr03_06070"/>
</dbReference>
<dbReference type="GeneID" id="108983407"/>
<dbReference type="CDD" id="cd00183">
    <property type="entry name" value="TFIIS_I"/>
    <property type="match status" value="1"/>
</dbReference>
<keyword evidence="5" id="KW-1185">Reference proteome</keyword>
<dbReference type="OrthoDB" id="44867at2759"/>
<dbReference type="InterPro" id="IPR017923">
    <property type="entry name" value="TFIIS_N"/>
</dbReference>
<dbReference type="Proteomes" id="UP000235220">
    <property type="component" value="Chromosome 3"/>
</dbReference>